<dbReference type="Pfam" id="PF13692">
    <property type="entry name" value="Glyco_trans_1_4"/>
    <property type="match status" value="1"/>
</dbReference>
<organism evidence="2 3">
    <name type="scientific">Microbacterium aoyamense</name>
    <dbReference type="NCBI Taxonomy" id="344166"/>
    <lineage>
        <taxon>Bacteria</taxon>
        <taxon>Bacillati</taxon>
        <taxon>Actinomycetota</taxon>
        <taxon>Actinomycetes</taxon>
        <taxon>Micrococcales</taxon>
        <taxon>Microbacteriaceae</taxon>
        <taxon>Microbacterium</taxon>
    </lineage>
</organism>
<keyword evidence="1" id="KW-0808">Transferase</keyword>
<evidence type="ECO:0000313" key="2">
    <source>
        <dbReference type="EMBL" id="GAA1919605.1"/>
    </source>
</evidence>
<sequence length="351" mass="37208">MSRLALVTFASETVMGAQVYERAIDSRAKDALGTVSDDWAVQSIVVRSLRSPLAGTHRLPIGWLARASAGSRAAAARLIYPRADLVHRMKVSLPPAPGRDILTLHDIGPWKFPDEAVPPRAAREELLRARAIVTPSAFSAAEIVEMFGVDDPVVIPNGFDRERFDGAEPLSAEALQGLGVHGDFVVAAGGASRRKNLAGLAEAWPIVRRARPNLTLALAGPRNAERDRLFAGLDGVVLVGRLPDAVVPGFLAAAKAIVVPSLYEGFGLPALEAMAVGVPVVAMRASSLPEVVGDAGILVDPTPQALAEGVIWATSNEADLQDLIARGKTRAAAHSWERSAAEHARLWARLV</sequence>
<dbReference type="CDD" id="cd03809">
    <property type="entry name" value="GT4_MtfB-like"/>
    <property type="match status" value="1"/>
</dbReference>
<dbReference type="PANTHER" id="PTHR46401:SF2">
    <property type="entry name" value="GLYCOSYLTRANSFERASE WBBK-RELATED"/>
    <property type="match status" value="1"/>
</dbReference>
<gene>
    <name evidence="2" type="ORF">GCM10009775_10250</name>
</gene>
<reference evidence="2 3" key="1">
    <citation type="journal article" date="2019" name="Int. J. Syst. Evol. Microbiol.">
        <title>The Global Catalogue of Microorganisms (GCM) 10K type strain sequencing project: providing services to taxonomists for standard genome sequencing and annotation.</title>
        <authorList>
            <consortium name="The Broad Institute Genomics Platform"/>
            <consortium name="The Broad Institute Genome Sequencing Center for Infectious Disease"/>
            <person name="Wu L."/>
            <person name="Ma J."/>
        </authorList>
    </citation>
    <scope>NUCLEOTIDE SEQUENCE [LARGE SCALE GENOMIC DNA]</scope>
    <source>
        <strain evidence="2 3">JCM 14900</strain>
    </source>
</reference>
<dbReference type="RefSeq" id="WP_248146085.1">
    <property type="nucleotide sequence ID" value="NZ_BAAAOF010000002.1"/>
</dbReference>
<evidence type="ECO:0000313" key="3">
    <source>
        <dbReference type="Proteomes" id="UP001501343"/>
    </source>
</evidence>
<dbReference type="PANTHER" id="PTHR46401">
    <property type="entry name" value="GLYCOSYLTRANSFERASE WBBK-RELATED"/>
    <property type="match status" value="1"/>
</dbReference>
<protein>
    <submittedName>
        <fullName evidence="2">Glycosyltransferase family 1 protein</fullName>
    </submittedName>
</protein>
<dbReference type="Gene3D" id="3.40.50.2000">
    <property type="entry name" value="Glycogen Phosphorylase B"/>
    <property type="match status" value="2"/>
</dbReference>
<comment type="caution">
    <text evidence="2">The sequence shown here is derived from an EMBL/GenBank/DDBJ whole genome shotgun (WGS) entry which is preliminary data.</text>
</comment>
<dbReference type="Proteomes" id="UP001501343">
    <property type="component" value="Unassembled WGS sequence"/>
</dbReference>
<dbReference type="SUPFAM" id="SSF53756">
    <property type="entry name" value="UDP-Glycosyltransferase/glycogen phosphorylase"/>
    <property type="match status" value="1"/>
</dbReference>
<dbReference type="EMBL" id="BAAAOF010000002">
    <property type="protein sequence ID" value="GAA1919605.1"/>
    <property type="molecule type" value="Genomic_DNA"/>
</dbReference>
<name>A0ABN2PEE2_9MICO</name>
<keyword evidence="3" id="KW-1185">Reference proteome</keyword>
<proteinExistence type="predicted"/>
<evidence type="ECO:0000256" key="1">
    <source>
        <dbReference type="ARBA" id="ARBA00022679"/>
    </source>
</evidence>
<accession>A0ABN2PEE2</accession>